<keyword evidence="1" id="KW-1133">Transmembrane helix</keyword>
<evidence type="ECO:0000313" key="3">
    <source>
        <dbReference type="Proteomes" id="UP001595705"/>
    </source>
</evidence>
<dbReference type="InterPro" id="IPR007360">
    <property type="entry name" value="SirB"/>
</dbReference>
<dbReference type="EMBL" id="JBHRYA010000009">
    <property type="protein sequence ID" value="MFC3717038.1"/>
    <property type="molecule type" value="Genomic_DNA"/>
</dbReference>
<dbReference type="RefSeq" id="WP_386744712.1">
    <property type="nucleotide sequence ID" value="NZ_JBHRYA010000009.1"/>
</dbReference>
<keyword evidence="3" id="KW-1185">Reference proteome</keyword>
<protein>
    <submittedName>
        <fullName evidence="2">SirB2 family protein</fullName>
    </submittedName>
</protein>
<dbReference type="Proteomes" id="UP001595705">
    <property type="component" value="Unassembled WGS sequence"/>
</dbReference>
<dbReference type="Pfam" id="PF04247">
    <property type="entry name" value="SirB"/>
    <property type="match status" value="1"/>
</dbReference>
<dbReference type="PANTHER" id="PTHR39594">
    <property type="entry name" value="PROTEIN YCHQ"/>
    <property type="match status" value="1"/>
</dbReference>
<proteinExistence type="predicted"/>
<keyword evidence="1" id="KW-0472">Membrane</keyword>
<evidence type="ECO:0000256" key="1">
    <source>
        <dbReference type="SAM" id="Phobius"/>
    </source>
</evidence>
<feature type="transmembrane region" description="Helical" evidence="1">
    <location>
        <begin position="70"/>
        <end position="90"/>
    </location>
</feature>
<comment type="caution">
    <text evidence="2">The sequence shown here is derived from an EMBL/GenBank/DDBJ whole genome shotgun (WGS) entry which is preliminary data.</text>
</comment>
<dbReference type="PIRSF" id="PIRSF005610">
    <property type="entry name" value="SirB"/>
    <property type="match status" value="1"/>
</dbReference>
<gene>
    <name evidence="2" type="ORF">ACFONC_12820</name>
</gene>
<name>A0ABV7XPU1_9GAMM</name>
<reference evidence="3" key="1">
    <citation type="journal article" date="2019" name="Int. J. Syst. Evol. Microbiol.">
        <title>The Global Catalogue of Microorganisms (GCM) 10K type strain sequencing project: providing services to taxonomists for standard genome sequencing and annotation.</title>
        <authorList>
            <consortium name="The Broad Institute Genomics Platform"/>
            <consortium name="The Broad Institute Genome Sequencing Center for Infectious Disease"/>
            <person name="Wu L."/>
            <person name="Ma J."/>
        </authorList>
    </citation>
    <scope>NUCLEOTIDE SEQUENCE [LARGE SCALE GENOMIC DNA]</scope>
    <source>
        <strain evidence="3">KCTC 42441</strain>
    </source>
</reference>
<dbReference type="PANTHER" id="PTHR39594:SF1">
    <property type="entry name" value="PROTEIN YCHQ"/>
    <property type="match status" value="1"/>
</dbReference>
<organism evidence="2 3">
    <name type="scientific">Luteimonas soli</name>
    <dbReference type="NCBI Taxonomy" id="1648966"/>
    <lineage>
        <taxon>Bacteria</taxon>
        <taxon>Pseudomonadati</taxon>
        <taxon>Pseudomonadota</taxon>
        <taxon>Gammaproteobacteria</taxon>
        <taxon>Lysobacterales</taxon>
        <taxon>Lysobacteraceae</taxon>
        <taxon>Luteimonas</taxon>
    </lineage>
</organism>
<feature type="transmembrane region" description="Helical" evidence="1">
    <location>
        <begin position="102"/>
        <end position="119"/>
    </location>
</feature>
<sequence length="133" mass="14556">MIEFYPQIRHVHIAAVILSGSVFALRGLFALAGARWPHAAPVRYLSYTIDTILLTAALMLVTILPGALFANGWLAAKLVLVVVYVVLGVLAMKRGRTRGIRAGCYVAALLVFATIYGIARMHHPLGWLYPWLG</sequence>
<evidence type="ECO:0000313" key="2">
    <source>
        <dbReference type="EMBL" id="MFC3717038.1"/>
    </source>
</evidence>
<accession>A0ABV7XPU1</accession>
<keyword evidence="1" id="KW-0812">Transmembrane</keyword>
<feature type="transmembrane region" description="Helical" evidence="1">
    <location>
        <begin position="44"/>
        <end position="64"/>
    </location>
</feature>
<feature type="transmembrane region" description="Helical" evidence="1">
    <location>
        <begin position="12"/>
        <end position="32"/>
    </location>
</feature>